<accession>A8MCL2</accession>
<dbReference type="InterPro" id="IPR001380">
    <property type="entry name" value="Ribosomal_eL13"/>
</dbReference>
<dbReference type="GO" id="GO:0005840">
    <property type="term" value="C:ribosome"/>
    <property type="evidence" value="ECO:0007669"/>
    <property type="project" value="UniProtKB-KW"/>
</dbReference>
<dbReference type="GeneID" id="5709458"/>
<dbReference type="HAMAP" id="MF_00499">
    <property type="entry name" value="Ribosomal_eL13"/>
    <property type="match status" value="1"/>
</dbReference>
<keyword evidence="1 3" id="KW-0689">Ribosomal protein</keyword>
<dbReference type="GO" id="GO:0003735">
    <property type="term" value="F:structural constituent of ribosome"/>
    <property type="evidence" value="ECO:0007669"/>
    <property type="project" value="InterPro"/>
</dbReference>
<dbReference type="KEGG" id="cma:Cmaq_0678"/>
<dbReference type="EMBL" id="CP000852">
    <property type="protein sequence ID" value="ABW01518.1"/>
    <property type="molecule type" value="Genomic_DNA"/>
</dbReference>
<gene>
    <name evidence="3" type="primary">rpl13e</name>
    <name evidence="4" type="ordered locus">Cmaq_0678</name>
</gene>
<dbReference type="SUPFAM" id="SSF54189">
    <property type="entry name" value="Ribosomal proteins S24e, L23 and L15e"/>
    <property type="match status" value="1"/>
</dbReference>
<protein>
    <recommendedName>
        <fullName evidence="3">Large ribosomal subunit protein eL13</fullName>
    </recommendedName>
</protein>
<evidence type="ECO:0000256" key="3">
    <source>
        <dbReference type="HAMAP-Rule" id="MF_00499"/>
    </source>
</evidence>
<dbReference type="AlphaFoldDB" id="A8MCL2"/>
<evidence type="ECO:0000313" key="5">
    <source>
        <dbReference type="Proteomes" id="UP000001137"/>
    </source>
</evidence>
<evidence type="ECO:0000256" key="2">
    <source>
        <dbReference type="ARBA" id="ARBA00023274"/>
    </source>
</evidence>
<dbReference type="RefSeq" id="WP_012185738.1">
    <property type="nucleotide sequence ID" value="NC_009954.1"/>
</dbReference>
<dbReference type="InterPro" id="IPR012678">
    <property type="entry name" value="Ribosomal_uL23/eL15/eS24_sf"/>
</dbReference>
<dbReference type="GO" id="GO:1990904">
    <property type="term" value="C:ribonucleoprotein complex"/>
    <property type="evidence" value="ECO:0007669"/>
    <property type="project" value="UniProtKB-KW"/>
</dbReference>
<dbReference type="Proteomes" id="UP000001137">
    <property type="component" value="Chromosome"/>
</dbReference>
<reference evidence="4 5" key="1">
    <citation type="submission" date="2007-10" db="EMBL/GenBank/DDBJ databases">
        <title>Complete sequence of Caldivirga maquilingensis IC-167.</title>
        <authorList>
            <consortium name="US DOE Joint Genome Institute"/>
            <person name="Copeland A."/>
            <person name="Lucas S."/>
            <person name="Lapidus A."/>
            <person name="Barry K."/>
            <person name="Glavina del Rio T."/>
            <person name="Dalin E."/>
            <person name="Tice H."/>
            <person name="Pitluck S."/>
            <person name="Saunders E."/>
            <person name="Brettin T."/>
            <person name="Bruce D."/>
            <person name="Detter J.C."/>
            <person name="Han C."/>
            <person name="Schmutz J."/>
            <person name="Larimer F."/>
            <person name="Land M."/>
            <person name="Hauser L."/>
            <person name="Kyrpides N."/>
            <person name="Ivanova N."/>
            <person name="Biddle J.F."/>
            <person name="Zhang Z."/>
            <person name="Fitz-Gibbon S.T."/>
            <person name="Lowe T.M."/>
            <person name="Saltikov C."/>
            <person name="House C.H."/>
            <person name="Richardson P."/>
        </authorList>
    </citation>
    <scope>NUCLEOTIDE SEQUENCE [LARGE SCALE GENOMIC DNA]</scope>
    <source>
        <strain evidence="5">ATCC 700844 / DSM 13496 / JCM 10307 / IC-167</strain>
    </source>
</reference>
<evidence type="ECO:0000313" key="4">
    <source>
        <dbReference type="EMBL" id="ABW01518.1"/>
    </source>
</evidence>
<keyword evidence="2 3" id="KW-0687">Ribonucleoprotein</keyword>
<evidence type="ECO:0000256" key="1">
    <source>
        <dbReference type="ARBA" id="ARBA00022980"/>
    </source>
</evidence>
<keyword evidence="5" id="KW-1185">Reference proteome</keyword>
<comment type="similarity">
    <text evidence="3">Belongs to the eukaryotic ribosomal protein eL13 family.</text>
</comment>
<name>A8MCL2_CALMQ</name>
<dbReference type="GO" id="GO:0006412">
    <property type="term" value="P:translation"/>
    <property type="evidence" value="ECO:0007669"/>
    <property type="project" value="UniProtKB-UniRule"/>
</dbReference>
<organism evidence="4 5">
    <name type="scientific">Caldivirga maquilingensis (strain ATCC 700844 / DSM 13496 / JCM 10307 / IC-167)</name>
    <dbReference type="NCBI Taxonomy" id="397948"/>
    <lineage>
        <taxon>Archaea</taxon>
        <taxon>Thermoproteota</taxon>
        <taxon>Thermoprotei</taxon>
        <taxon>Thermoproteales</taxon>
        <taxon>Thermoproteaceae</taxon>
        <taxon>Caldivirga</taxon>
    </lineage>
</organism>
<dbReference type="STRING" id="397948.Cmaq_0678"/>
<dbReference type="eggNOG" id="arCOG01013">
    <property type="taxonomic scope" value="Archaea"/>
</dbReference>
<proteinExistence type="inferred from homology"/>
<dbReference type="HOGENOM" id="CLU_1674077_0_0_2"/>
<sequence>MSINPPVAMVKSPKDGKMKQGRGFSISEIKAINLTVNEARLLGIPVDTRRKSTWEWNVKALQEYVSKVVNVTDVSQLPLPSIPKRRLVKPKRGRAFRGVTPAGRRARGLLSIGLRETHRYKWRRKQRQRELKLRHEVVFRKGGA</sequence>
<dbReference type="Pfam" id="PF01294">
    <property type="entry name" value="Ribosomal_L13e"/>
    <property type="match status" value="1"/>
</dbReference>